<protein>
    <submittedName>
        <fullName evidence="1">Uncharacterized protein</fullName>
    </submittedName>
</protein>
<evidence type="ECO:0000313" key="1">
    <source>
        <dbReference type="EMBL" id="STC97733.1"/>
    </source>
</evidence>
<dbReference type="Proteomes" id="UP000254876">
    <property type="component" value="Unassembled WGS sequence"/>
</dbReference>
<comment type="caution">
    <text evidence="1">The sequence shown here is derived from an EMBL/GenBank/DDBJ whole genome shotgun (WGS) entry which is preliminary data.</text>
</comment>
<gene>
    <name evidence="1" type="ORF">NCTC10588_00970</name>
</gene>
<proteinExistence type="predicted"/>
<evidence type="ECO:0000313" key="2">
    <source>
        <dbReference type="Proteomes" id="UP000254876"/>
    </source>
</evidence>
<reference evidence="1 2" key="1">
    <citation type="submission" date="2018-06" db="EMBL/GenBank/DDBJ databases">
        <authorList>
            <consortium name="Pathogen Informatics"/>
            <person name="Doyle S."/>
        </authorList>
    </citation>
    <scope>NUCLEOTIDE SEQUENCE [LARGE SCALE GENOMIC DNA]</scope>
    <source>
        <strain evidence="1 2">NCTC10588</strain>
    </source>
</reference>
<dbReference type="AlphaFoldDB" id="A0A7Z7LU21"/>
<dbReference type="EMBL" id="UFYD01000001">
    <property type="protein sequence ID" value="STC97733.1"/>
    <property type="molecule type" value="Genomic_DNA"/>
</dbReference>
<name>A0A7Z7LU21_9FLAO</name>
<dbReference type="RefSeq" id="WP_115172396.1">
    <property type="nucleotide sequence ID" value="NZ_UFYD01000001.1"/>
</dbReference>
<accession>A0A7Z7LU21</accession>
<sequence length="118" mass="14095">MEGKAKEAFEKWYFDTQCEKERKGGASQRQLFRWLYDDGQGVILNSFIINWLDSVGIFIEIHTQGLQRWFYYKVKFLEVIESRELVRNRQEATEAAIKKAVEIYNEKYKENEENNASN</sequence>
<organism evidence="1 2">
    <name type="scientific">Elizabethkingia anophelis</name>
    <dbReference type="NCBI Taxonomy" id="1117645"/>
    <lineage>
        <taxon>Bacteria</taxon>
        <taxon>Pseudomonadati</taxon>
        <taxon>Bacteroidota</taxon>
        <taxon>Flavobacteriia</taxon>
        <taxon>Flavobacteriales</taxon>
        <taxon>Weeksellaceae</taxon>
        <taxon>Elizabethkingia</taxon>
    </lineage>
</organism>